<evidence type="ECO:0000313" key="1">
    <source>
        <dbReference type="EMBL" id="JAC81157.1"/>
    </source>
</evidence>
<dbReference type="EMBL" id="GBEZ01004025">
    <property type="protein sequence ID" value="JAC81157.1"/>
    <property type="molecule type" value="Transcribed_RNA"/>
</dbReference>
<protein>
    <submittedName>
        <fullName evidence="1">Uncharacterized protein</fullName>
    </submittedName>
</protein>
<accession>A0A061S7P4</accession>
<proteinExistence type="predicted"/>
<reference evidence="1" key="1">
    <citation type="submission" date="2014-05" db="EMBL/GenBank/DDBJ databases">
        <title>The transcriptome of the halophilic microalga Tetraselmis sp. GSL018 isolated from the Great Salt Lake, Utah.</title>
        <authorList>
            <person name="Jinkerson R.E."/>
            <person name="D'Adamo S."/>
            <person name="Posewitz M.C."/>
        </authorList>
    </citation>
    <scope>NUCLEOTIDE SEQUENCE</scope>
    <source>
        <strain evidence="1">GSL018</strain>
    </source>
</reference>
<name>A0A061S7P4_9CHLO</name>
<sequence>MFNYCILNSQEEKMLCNVGGGFALVETRFFSENFELTHYF</sequence>
<organism evidence="1">
    <name type="scientific">Tetraselmis sp. GSL018</name>
    <dbReference type="NCBI Taxonomy" id="582737"/>
    <lineage>
        <taxon>Eukaryota</taxon>
        <taxon>Viridiplantae</taxon>
        <taxon>Chlorophyta</taxon>
        <taxon>core chlorophytes</taxon>
        <taxon>Chlorodendrophyceae</taxon>
        <taxon>Chlorodendrales</taxon>
        <taxon>Chlorodendraceae</taxon>
        <taxon>Tetraselmis</taxon>
    </lineage>
</organism>
<gene>
    <name evidence="1" type="ORF">TSPGSL018_8561</name>
</gene>
<dbReference type="AlphaFoldDB" id="A0A061S7P4"/>